<evidence type="ECO:0000313" key="3">
    <source>
        <dbReference type="Proteomes" id="UP000247810"/>
    </source>
</evidence>
<dbReference type="Proteomes" id="UP000247810">
    <property type="component" value="Unassembled WGS sequence"/>
</dbReference>
<evidence type="ECO:0000256" key="1">
    <source>
        <dbReference type="SAM" id="MobiDB-lite"/>
    </source>
</evidence>
<keyword evidence="3" id="KW-1185">Reference proteome</keyword>
<dbReference type="AlphaFoldDB" id="A0A319DZY8"/>
<proteinExistence type="predicted"/>
<sequence>MDRHAECNMQCGIFYTIHVTSRKARSRLVSIATAPPSLPTSLRIPLATYCLSIYLQCVSHRPPSQGTPAAPPLPPSPQPPASTQVTNQVTNQPNSKPRQGPPLPAVVPVRCGVCCARSSLIRRITLEVQESRFVVWFGSAATLERKTKARVISVLSSAVTGWVGKWAMS</sequence>
<accession>A0A319DZY8</accession>
<protein>
    <submittedName>
        <fullName evidence="2">Uncharacterized protein</fullName>
    </submittedName>
</protein>
<feature type="compositionally biased region" description="Polar residues" evidence="1">
    <location>
        <begin position="87"/>
        <end position="97"/>
    </location>
</feature>
<reference evidence="2 3" key="1">
    <citation type="submission" date="2018-02" db="EMBL/GenBank/DDBJ databases">
        <title>The genomes of Aspergillus section Nigri reveals drivers in fungal speciation.</title>
        <authorList>
            <consortium name="DOE Joint Genome Institute"/>
            <person name="Vesth T.C."/>
            <person name="Nybo J."/>
            <person name="Theobald S."/>
            <person name="Brandl J."/>
            <person name="Frisvad J.C."/>
            <person name="Nielsen K.F."/>
            <person name="Lyhne E.K."/>
            <person name="Kogle M.E."/>
            <person name="Kuo A."/>
            <person name="Riley R."/>
            <person name="Clum A."/>
            <person name="Nolan M."/>
            <person name="Lipzen A."/>
            <person name="Salamov A."/>
            <person name="Henrissat B."/>
            <person name="Wiebenga A."/>
            <person name="De vries R.P."/>
            <person name="Grigoriev I.V."/>
            <person name="Mortensen U.H."/>
            <person name="Andersen M.R."/>
            <person name="Baker S.E."/>
        </authorList>
    </citation>
    <scope>NUCLEOTIDE SEQUENCE [LARGE SCALE GENOMIC DNA]</scope>
    <source>
        <strain evidence="2 3">CBS 707.79</strain>
    </source>
</reference>
<evidence type="ECO:0000313" key="2">
    <source>
        <dbReference type="EMBL" id="PYH99757.1"/>
    </source>
</evidence>
<organism evidence="2 3">
    <name type="scientific">Aspergillus ellipticus CBS 707.79</name>
    <dbReference type="NCBI Taxonomy" id="1448320"/>
    <lineage>
        <taxon>Eukaryota</taxon>
        <taxon>Fungi</taxon>
        <taxon>Dikarya</taxon>
        <taxon>Ascomycota</taxon>
        <taxon>Pezizomycotina</taxon>
        <taxon>Eurotiomycetes</taxon>
        <taxon>Eurotiomycetidae</taxon>
        <taxon>Eurotiales</taxon>
        <taxon>Aspergillaceae</taxon>
        <taxon>Aspergillus</taxon>
        <taxon>Aspergillus subgen. Circumdati</taxon>
    </lineage>
</organism>
<name>A0A319DZY8_9EURO</name>
<dbReference type="VEuPathDB" id="FungiDB:BO71DRAFT_137800"/>
<dbReference type="EMBL" id="KZ825799">
    <property type="protein sequence ID" value="PYH99757.1"/>
    <property type="molecule type" value="Genomic_DNA"/>
</dbReference>
<feature type="compositionally biased region" description="Pro residues" evidence="1">
    <location>
        <begin position="69"/>
        <end position="80"/>
    </location>
</feature>
<gene>
    <name evidence="2" type="ORF">BO71DRAFT_137800</name>
</gene>
<feature type="region of interest" description="Disordered" evidence="1">
    <location>
        <begin position="64"/>
        <end position="103"/>
    </location>
</feature>